<evidence type="ECO:0000313" key="1">
    <source>
        <dbReference type="EMBL" id="DAD72124.1"/>
    </source>
</evidence>
<dbReference type="EMBL" id="BK015894">
    <property type="protein sequence ID" value="DAD72124.1"/>
    <property type="molecule type" value="Genomic_DNA"/>
</dbReference>
<protein>
    <submittedName>
        <fullName evidence="1">Uncharacterized protein</fullName>
    </submittedName>
</protein>
<sequence length="38" mass="4278">MCEVCVQLVGIVRRQSEMLAQDKAVDDALARAQEMIKE</sequence>
<name>A0A8S5LQ14_9CAUD</name>
<accession>A0A8S5LQ14</accession>
<reference evidence="1" key="1">
    <citation type="journal article" date="2021" name="Proc. Natl. Acad. Sci. U.S.A.">
        <title>A Catalog of Tens of Thousands of Viruses from Human Metagenomes Reveals Hidden Associations with Chronic Diseases.</title>
        <authorList>
            <person name="Tisza M.J."/>
            <person name="Buck C.B."/>
        </authorList>
    </citation>
    <scope>NUCLEOTIDE SEQUENCE</scope>
    <source>
        <strain evidence="1">CtOyc4</strain>
    </source>
</reference>
<proteinExistence type="predicted"/>
<organism evidence="1">
    <name type="scientific">Myoviridae sp. ctOyc4</name>
    <dbReference type="NCBI Taxonomy" id="2827606"/>
    <lineage>
        <taxon>Viruses</taxon>
        <taxon>Duplodnaviria</taxon>
        <taxon>Heunggongvirae</taxon>
        <taxon>Uroviricota</taxon>
        <taxon>Caudoviricetes</taxon>
    </lineage>
</organism>